<dbReference type="EMBL" id="LVYD01000068">
    <property type="protein sequence ID" value="OQP60034.1"/>
    <property type="molecule type" value="Genomic_DNA"/>
</dbReference>
<name>A0A1V9FNT9_9BACT</name>
<gene>
    <name evidence="6" type="ORF">A3860_35270</name>
</gene>
<dbReference type="GO" id="GO:0016020">
    <property type="term" value="C:membrane"/>
    <property type="evidence" value="ECO:0007669"/>
    <property type="project" value="UniProtKB-SubCell"/>
</dbReference>
<feature type="transmembrane region" description="Helical" evidence="5">
    <location>
        <begin position="7"/>
        <end position="25"/>
    </location>
</feature>
<dbReference type="STRING" id="1703345.A3860_35270"/>
<keyword evidence="3 5" id="KW-1133">Transmembrane helix</keyword>
<keyword evidence="2 5" id="KW-0812">Transmembrane</keyword>
<evidence type="ECO:0000256" key="3">
    <source>
        <dbReference type="ARBA" id="ARBA00022989"/>
    </source>
</evidence>
<dbReference type="InterPro" id="IPR016944">
    <property type="entry name" value="UCP030066"/>
</dbReference>
<evidence type="ECO:0000313" key="6">
    <source>
        <dbReference type="EMBL" id="OQP60034.1"/>
    </source>
</evidence>
<sequence>MKKTNIFYWVFNGLFAFLMLGSAIPDIMSHPVAIQGMHVELGYPVFFVPFIGVAKFLGVVAILVPGFPRLKEWAYAGLFFDLIGATYSILAIGKPDWMFMVLPLTLAIVSYVFYQKRKKLQAEVGSIRTPVLAGTSF</sequence>
<dbReference type="Pfam" id="PF13564">
    <property type="entry name" value="DoxX_2"/>
    <property type="match status" value="1"/>
</dbReference>
<feature type="transmembrane region" description="Helical" evidence="5">
    <location>
        <begin position="97"/>
        <end position="114"/>
    </location>
</feature>
<keyword evidence="7" id="KW-1185">Reference proteome</keyword>
<proteinExistence type="predicted"/>
<keyword evidence="4 5" id="KW-0472">Membrane</keyword>
<organism evidence="6 7">
    <name type="scientific">Niastella vici</name>
    <dbReference type="NCBI Taxonomy" id="1703345"/>
    <lineage>
        <taxon>Bacteria</taxon>
        <taxon>Pseudomonadati</taxon>
        <taxon>Bacteroidota</taxon>
        <taxon>Chitinophagia</taxon>
        <taxon>Chitinophagales</taxon>
        <taxon>Chitinophagaceae</taxon>
        <taxon>Niastella</taxon>
    </lineage>
</organism>
<feature type="transmembrane region" description="Helical" evidence="5">
    <location>
        <begin position="45"/>
        <end position="66"/>
    </location>
</feature>
<evidence type="ECO:0000313" key="7">
    <source>
        <dbReference type="Proteomes" id="UP000192796"/>
    </source>
</evidence>
<dbReference type="PIRSF" id="PIRSF030066">
    <property type="entry name" value="UCP030066"/>
    <property type="match status" value="1"/>
</dbReference>
<protein>
    <submittedName>
        <fullName evidence="6">DoxX-like family protein</fullName>
    </submittedName>
</protein>
<evidence type="ECO:0000256" key="4">
    <source>
        <dbReference type="ARBA" id="ARBA00023136"/>
    </source>
</evidence>
<feature type="transmembrane region" description="Helical" evidence="5">
    <location>
        <begin position="73"/>
        <end position="91"/>
    </location>
</feature>
<dbReference type="Proteomes" id="UP000192796">
    <property type="component" value="Unassembled WGS sequence"/>
</dbReference>
<dbReference type="RefSeq" id="WP_081153791.1">
    <property type="nucleotide sequence ID" value="NZ_LVYD01000068.1"/>
</dbReference>
<dbReference type="InterPro" id="IPR032808">
    <property type="entry name" value="DoxX"/>
</dbReference>
<reference evidence="6 7" key="1">
    <citation type="submission" date="2016-03" db="EMBL/GenBank/DDBJ databases">
        <title>Niastella vici sp. nov., isolated from farmland soil.</title>
        <authorList>
            <person name="Chen L."/>
            <person name="Wang D."/>
            <person name="Yang S."/>
            <person name="Wang G."/>
        </authorList>
    </citation>
    <scope>NUCLEOTIDE SEQUENCE [LARGE SCALE GENOMIC DNA]</scope>
    <source>
        <strain evidence="6 7">DJ57</strain>
    </source>
</reference>
<dbReference type="OrthoDB" id="7960583at2"/>
<dbReference type="AlphaFoldDB" id="A0A1V9FNT9"/>
<evidence type="ECO:0000256" key="2">
    <source>
        <dbReference type="ARBA" id="ARBA00022692"/>
    </source>
</evidence>
<comment type="caution">
    <text evidence="6">The sequence shown here is derived from an EMBL/GenBank/DDBJ whole genome shotgun (WGS) entry which is preliminary data.</text>
</comment>
<evidence type="ECO:0000256" key="1">
    <source>
        <dbReference type="ARBA" id="ARBA00004141"/>
    </source>
</evidence>
<comment type="subcellular location">
    <subcellularLocation>
        <location evidence="1">Membrane</location>
        <topology evidence="1">Multi-pass membrane protein</topology>
    </subcellularLocation>
</comment>
<evidence type="ECO:0000256" key="5">
    <source>
        <dbReference type="SAM" id="Phobius"/>
    </source>
</evidence>
<accession>A0A1V9FNT9</accession>